<dbReference type="GO" id="GO:0008233">
    <property type="term" value="F:peptidase activity"/>
    <property type="evidence" value="ECO:0007669"/>
    <property type="project" value="UniProtKB-KW"/>
</dbReference>
<evidence type="ECO:0000256" key="6">
    <source>
        <dbReference type="SAM" id="MobiDB-lite"/>
    </source>
</evidence>
<evidence type="ECO:0000256" key="1">
    <source>
        <dbReference type="ARBA" id="ARBA00006247"/>
    </source>
</evidence>
<feature type="compositionally biased region" description="Low complexity" evidence="6">
    <location>
        <begin position="738"/>
        <end position="759"/>
    </location>
</feature>
<evidence type="ECO:0000313" key="9">
    <source>
        <dbReference type="Proteomes" id="UP000317494"/>
    </source>
</evidence>
<feature type="region of interest" description="Disordered" evidence="6">
    <location>
        <begin position="1111"/>
        <end position="1134"/>
    </location>
</feature>
<dbReference type="GO" id="GO:0008270">
    <property type="term" value="F:zinc ion binding"/>
    <property type="evidence" value="ECO:0007669"/>
    <property type="project" value="UniProtKB-KW"/>
</dbReference>
<dbReference type="AlphaFoldDB" id="A0A507DJD5"/>
<keyword evidence="5" id="KW-0863">Zinc-finger</keyword>
<evidence type="ECO:0000256" key="3">
    <source>
        <dbReference type="ARBA" id="ARBA00022723"/>
    </source>
</evidence>
<dbReference type="SMART" id="SM00355">
    <property type="entry name" value="ZnF_C2H2"/>
    <property type="match status" value="3"/>
</dbReference>
<dbReference type="Gene3D" id="3.30.160.60">
    <property type="entry name" value="Classic Zinc Finger"/>
    <property type="match status" value="1"/>
</dbReference>
<dbReference type="CDD" id="cd05676">
    <property type="entry name" value="M20_dipept_like_CNDP"/>
    <property type="match status" value="1"/>
</dbReference>
<dbReference type="Gene3D" id="3.40.630.10">
    <property type="entry name" value="Zn peptidases"/>
    <property type="match status" value="1"/>
</dbReference>
<feature type="compositionally biased region" description="Polar residues" evidence="6">
    <location>
        <begin position="1042"/>
        <end position="1051"/>
    </location>
</feature>
<dbReference type="EMBL" id="QEAN01000053">
    <property type="protein sequence ID" value="TPX51531.1"/>
    <property type="molecule type" value="Genomic_DNA"/>
</dbReference>
<feature type="compositionally biased region" description="Polar residues" evidence="6">
    <location>
        <begin position="458"/>
        <end position="475"/>
    </location>
</feature>
<keyword evidence="3" id="KW-0479">Metal-binding</keyword>
<protein>
    <recommendedName>
        <fullName evidence="7">C2H2-type domain-containing protein</fullName>
    </recommendedName>
</protein>
<keyword evidence="5" id="KW-0862">Zinc</keyword>
<feature type="region of interest" description="Disordered" evidence="6">
    <location>
        <begin position="697"/>
        <end position="778"/>
    </location>
</feature>
<evidence type="ECO:0000256" key="2">
    <source>
        <dbReference type="ARBA" id="ARBA00022670"/>
    </source>
</evidence>
<evidence type="ECO:0000256" key="4">
    <source>
        <dbReference type="ARBA" id="ARBA00022801"/>
    </source>
</evidence>
<evidence type="ECO:0000256" key="5">
    <source>
        <dbReference type="PROSITE-ProRule" id="PRU00042"/>
    </source>
</evidence>
<dbReference type="Gene3D" id="3.30.70.360">
    <property type="match status" value="1"/>
</dbReference>
<feature type="domain" description="C2H2-type" evidence="7">
    <location>
        <begin position="878"/>
        <end position="908"/>
    </location>
</feature>
<dbReference type="STRING" id="286115.A0A507DJD5"/>
<dbReference type="InterPro" id="IPR002933">
    <property type="entry name" value="Peptidase_M20"/>
</dbReference>
<feature type="region of interest" description="Disordered" evidence="6">
    <location>
        <begin position="458"/>
        <end position="481"/>
    </location>
</feature>
<dbReference type="GO" id="GO:0006508">
    <property type="term" value="P:proteolysis"/>
    <property type="evidence" value="ECO:0007669"/>
    <property type="project" value="UniProtKB-KW"/>
</dbReference>
<dbReference type="PROSITE" id="PS00028">
    <property type="entry name" value="ZINC_FINGER_C2H2_1"/>
    <property type="match status" value="2"/>
</dbReference>
<dbReference type="InterPro" id="IPR013087">
    <property type="entry name" value="Znf_C2H2_type"/>
</dbReference>
<dbReference type="SUPFAM" id="SSF53187">
    <property type="entry name" value="Zn-dependent exopeptidases"/>
    <property type="match status" value="1"/>
</dbReference>
<sequence length="1134" mass="123249">MGDLDKIQTYVDQHVPSYIKRLAEVVAIPSVSGDAKYRKHVFEMGDWLHKEMTALGISTEKRVFGKQILAGEDIDLPPIVLGKYGNDPAKKTILVYGHYDVQPALKADGWNTDPFTLVESPDGRLIGRGSSDDKGPLISWLWVVEAHQKLGIDLPVNLILCFEGMEESGSEGLDELILQEATGYFASVDCVCISDNYWLSTSKPCLTYGLRGISYFSGEGPAKDLHSGVFGGTVMEPMTDLIALMSRLVKPDGTILVPGIMDSVAAVTDKELALYDVLDFTLNDLHTAVGAKTLIHDKERDALMHRWRFPSLSLHGIQGAFSEPGAKTVIPAKVIGKFSIRTVPNQLPEEITALVKKYLEDQFVSLGTKNKLIVECSHGGKSWVSDINHYSYEAASRATQLVYGVVPDYTREGGSIPVTLTFQEVLGKNVLLLPMGRSDDGAHSINEKLDKSNYIQASHLSDNSPSTASRMNSAPQDPHLLSLPSMRQDDHLMYTMNDLLQRGSPGLLDEEIVMVDSSASALGASSSTATSSATSSAYQCCGIILADLHDLLQHHEAYHDEEAVEEIEILDPNSSALSSPAVRLDRRHFVLQCIPHPPPLLIPSNSNRTATPSPYGSPTYSPLLPPGFALPFDALSALQLGTPVLPLPDMDPVSVSLSDIYSAPSANKSVSSSASYTPIVSSHSSAILPGKGRIVQPQTFVGRTPPPMPSFINTYTNSTSTLKRARSRESSYPYTPMPTSRLSSRATRPSRLTTTTTSTDKTKKPRSSSDDDDDDENMSDLESIDEFLHPDDSSNNMMMVLTRYGRVRQVIHQEEINDEDVIGIVVGKAEFENDDDDIPLSDLALEKAMPGCITRQSPQKVRMKETNGIKVIPGYTMYKCVASGCTKRYKHPNGLKLHLQNVHPSYAQAYLQQRKVQEHPHLPDGRAESVTPHSTITDATLPVSVASTPSSSTTTAPEEPHFDDNGIPRPKAPNPLYPRDFSPHIYDPTLRDRGDFSCHFIGCYKSYKNGSGIRYHLNTFVHPQQHDEAAALAKTRMDGTAEESSGSQSGNDAIDAHTPMSTNSASDDTAVTAGTCGAQSADPVAYNNCFSGSSIVDYAKTSVPLALESTGSLSATDTGPAPYPTPRHRCAASS</sequence>
<dbReference type="VEuPathDB" id="FungiDB:SeMB42_g01904"/>
<dbReference type="InterPro" id="IPR051458">
    <property type="entry name" value="Cyt/Met_Dipeptidase"/>
</dbReference>
<dbReference type="Pfam" id="PF01546">
    <property type="entry name" value="Peptidase_M20"/>
    <property type="match status" value="1"/>
</dbReference>
<feature type="region of interest" description="Disordered" evidence="6">
    <location>
        <begin position="1037"/>
        <end position="1066"/>
    </location>
</feature>
<feature type="compositionally biased region" description="Low complexity" evidence="6">
    <location>
        <begin position="944"/>
        <end position="957"/>
    </location>
</feature>
<name>A0A507DJD5_9FUNG</name>
<dbReference type="Pfam" id="PF07687">
    <property type="entry name" value="M20_dimer"/>
    <property type="match status" value="1"/>
</dbReference>
<organism evidence="8 9">
    <name type="scientific">Synchytrium endobioticum</name>
    <dbReference type="NCBI Taxonomy" id="286115"/>
    <lineage>
        <taxon>Eukaryota</taxon>
        <taxon>Fungi</taxon>
        <taxon>Fungi incertae sedis</taxon>
        <taxon>Chytridiomycota</taxon>
        <taxon>Chytridiomycota incertae sedis</taxon>
        <taxon>Chytridiomycetes</taxon>
        <taxon>Synchytriales</taxon>
        <taxon>Synchytriaceae</taxon>
        <taxon>Synchytrium</taxon>
    </lineage>
</organism>
<feature type="region of interest" description="Disordered" evidence="6">
    <location>
        <begin position="944"/>
        <end position="977"/>
    </location>
</feature>
<proteinExistence type="inferred from homology"/>
<comment type="caution">
    <text evidence="8">The sequence shown here is derived from an EMBL/GenBank/DDBJ whole genome shotgun (WGS) entry which is preliminary data.</text>
</comment>
<gene>
    <name evidence="8" type="ORF">SeMB42_g01904</name>
</gene>
<dbReference type="PROSITE" id="PS50157">
    <property type="entry name" value="ZINC_FINGER_C2H2_2"/>
    <property type="match status" value="1"/>
</dbReference>
<evidence type="ECO:0000259" key="7">
    <source>
        <dbReference type="PROSITE" id="PS50157"/>
    </source>
</evidence>
<evidence type="ECO:0000313" key="8">
    <source>
        <dbReference type="EMBL" id="TPX51531.1"/>
    </source>
</evidence>
<feature type="compositionally biased region" description="Polar residues" evidence="6">
    <location>
        <begin position="711"/>
        <end position="722"/>
    </location>
</feature>
<comment type="similarity">
    <text evidence="1">Belongs to the peptidase M20A family.</text>
</comment>
<dbReference type="PANTHER" id="PTHR43270">
    <property type="entry name" value="BETA-ALA-HIS DIPEPTIDASE"/>
    <property type="match status" value="1"/>
</dbReference>
<dbReference type="PROSITE" id="PS00759">
    <property type="entry name" value="ARGE_DAPE_CPG2_2"/>
    <property type="match status" value="1"/>
</dbReference>
<dbReference type="PANTHER" id="PTHR43270:SF4">
    <property type="entry name" value="CARNOSINE DIPEPTIDASE 2, ISOFORM A"/>
    <property type="match status" value="1"/>
</dbReference>
<keyword evidence="2" id="KW-0645">Protease</keyword>
<dbReference type="InterPro" id="IPR001261">
    <property type="entry name" value="ArgE/DapE_CS"/>
</dbReference>
<reference evidence="8 9" key="1">
    <citation type="journal article" date="2019" name="Sci. Rep.">
        <title>Comparative genomics of chytrid fungi reveal insights into the obligate biotrophic and pathogenic lifestyle of Synchytrium endobioticum.</title>
        <authorList>
            <person name="van de Vossenberg B.T.L.H."/>
            <person name="Warris S."/>
            <person name="Nguyen H.D.T."/>
            <person name="van Gent-Pelzer M.P.E."/>
            <person name="Joly D.L."/>
            <person name="van de Geest H.C."/>
            <person name="Bonants P.J.M."/>
            <person name="Smith D.S."/>
            <person name="Levesque C.A."/>
            <person name="van der Lee T.A.J."/>
        </authorList>
    </citation>
    <scope>NUCLEOTIDE SEQUENCE [LARGE SCALE GENOMIC DNA]</scope>
    <source>
        <strain evidence="8 9">MB42</strain>
    </source>
</reference>
<dbReference type="InterPro" id="IPR011650">
    <property type="entry name" value="Peptidase_M20_dimer"/>
</dbReference>
<keyword evidence="4" id="KW-0378">Hydrolase</keyword>
<accession>A0A507DJD5</accession>
<keyword evidence="9" id="KW-1185">Reference proteome</keyword>
<dbReference type="Proteomes" id="UP000317494">
    <property type="component" value="Unassembled WGS sequence"/>
</dbReference>